<evidence type="ECO:0000313" key="3">
    <source>
        <dbReference type="Proteomes" id="UP000219669"/>
    </source>
</evidence>
<proteinExistence type="predicted"/>
<keyword evidence="3" id="KW-1185">Reference proteome</keyword>
<dbReference type="AlphaFoldDB" id="A0A286EDD2"/>
<sequence length="205" mass="23826">MTLEQIIGVTLFFVLAALSLAAAFALTVKHYGIAKQNEELREYVAFSETRRQRTMQYLLETVCRHDQEFIDYQINKRLGYVAPPRETPPLRIHNYTTPPPRQIPQREPRQAFRQPETHHEPPQRERVIVVTEPRREPPPRQRLPFWGHDDDDVIDVSPVAPNPHRAMPQIPLLGAPKRKGGRPRKHADGAARKRAYDQRQRENGT</sequence>
<organism evidence="2 3">
    <name type="scientific">Alysiella filiformis DSM 16848</name>
    <dbReference type="NCBI Taxonomy" id="1120981"/>
    <lineage>
        <taxon>Bacteria</taxon>
        <taxon>Pseudomonadati</taxon>
        <taxon>Pseudomonadota</taxon>
        <taxon>Betaproteobacteria</taxon>
        <taxon>Neisseriales</taxon>
        <taxon>Neisseriaceae</taxon>
        <taxon>Alysiella</taxon>
    </lineage>
</organism>
<feature type="region of interest" description="Disordered" evidence="1">
    <location>
        <begin position="157"/>
        <end position="205"/>
    </location>
</feature>
<feature type="region of interest" description="Disordered" evidence="1">
    <location>
        <begin position="132"/>
        <end position="151"/>
    </location>
</feature>
<feature type="region of interest" description="Disordered" evidence="1">
    <location>
        <begin position="83"/>
        <end position="124"/>
    </location>
</feature>
<feature type="compositionally biased region" description="Basic and acidic residues" evidence="1">
    <location>
        <begin position="104"/>
        <end position="124"/>
    </location>
</feature>
<name>A0A286EDD2_9NEIS</name>
<accession>A0A286EDD2</accession>
<gene>
    <name evidence="2" type="ORF">SAMN02746062_01450</name>
</gene>
<feature type="compositionally biased region" description="Basic and acidic residues" evidence="1">
    <location>
        <begin position="186"/>
        <end position="205"/>
    </location>
</feature>
<feature type="compositionally biased region" description="Basic residues" evidence="1">
    <location>
        <begin position="176"/>
        <end position="185"/>
    </location>
</feature>
<evidence type="ECO:0000256" key="1">
    <source>
        <dbReference type="SAM" id="MobiDB-lite"/>
    </source>
</evidence>
<protein>
    <submittedName>
        <fullName evidence="2">Uncharacterized protein</fullName>
    </submittedName>
</protein>
<reference evidence="2 3" key="1">
    <citation type="submission" date="2017-09" db="EMBL/GenBank/DDBJ databases">
        <authorList>
            <person name="Ehlers B."/>
            <person name="Leendertz F.H."/>
        </authorList>
    </citation>
    <scope>NUCLEOTIDE SEQUENCE [LARGE SCALE GENOMIC DNA]</scope>
    <source>
        <strain evidence="2 3">DSM 16848</strain>
    </source>
</reference>
<dbReference type="RefSeq" id="WP_097114479.1">
    <property type="nucleotide sequence ID" value="NZ_CP083931.1"/>
</dbReference>
<dbReference type="EMBL" id="OCNF01000011">
    <property type="protein sequence ID" value="SOD68915.1"/>
    <property type="molecule type" value="Genomic_DNA"/>
</dbReference>
<evidence type="ECO:0000313" key="2">
    <source>
        <dbReference type="EMBL" id="SOD68915.1"/>
    </source>
</evidence>
<dbReference type="Proteomes" id="UP000219669">
    <property type="component" value="Unassembled WGS sequence"/>
</dbReference>